<dbReference type="GO" id="GO:0000796">
    <property type="term" value="C:condensin complex"/>
    <property type="evidence" value="ECO:0007669"/>
    <property type="project" value="InterPro"/>
</dbReference>
<dbReference type="InParanoid" id="L2GY02"/>
<dbReference type="RefSeq" id="XP_008073568.1">
    <property type="nucleotide sequence ID" value="XM_008075377.1"/>
</dbReference>
<dbReference type="EMBL" id="GL877409">
    <property type="protein sequence ID" value="ELA47965.1"/>
    <property type="molecule type" value="Genomic_DNA"/>
</dbReference>
<dbReference type="PANTHER" id="PTHR14418">
    <property type="entry name" value="CONDENSIN COMPLEX SUBUNIT 3-RELATED"/>
    <property type="match status" value="1"/>
</dbReference>
<organism evidence="1 2">
    <name type="scientific">Vavraia culicis (isolate floridensis)</name>
    <name type="common">Microsporidian parasite</name>
    <dbReference type="NCBI Taxonomy" id="948595"/>
    <lineage>
        <taxon>Eukaryota</taxon>
        <taxon>Fungi</taxon>
        <taxon>Fungi incertae sedis</taxon>
        <taxon>Microsporidia</taxon>
        <taxon>Pleistophoridae</taxon>
        <taxon>Vavraia</taxon>
    </lineage>
</organism>
<keyword evidence="2" id="KW-1185">Reference proteome</keyword>
<accession>L2GY02</accession>
<dbReference type="AlphaFoldDB" id="L2GY02"/>
<dbReference type="OMA" id="CECTSII"/>
<dbReference type="HOGENOM" id="CLU_023055_0_0_1"/>
<dbReference type="PANTHER" id="PTHR14418:SF5">
    <property type="entry name" value="CONDENSIN COMPLEX SUBUNIT 3"/>
    <property type="match status" value="1"/>
</dbReference>
<evidence type="ECO:0008006" key="3">
    <source>
        <dbReference type="Google" id="ProtNLM"/>
    </source>
</evidence>
<dbReference type="InterPro" id="IPR027165">
    <property type="entry name" value="CND3"/>
</dbReference>
<dbReference type="VEuPathDB" id="MicrosporidiaDB:VCUG_00548"/>
<dbReference type="GeneID" id="19878435"/>
<dbReference type="GO" id="GO:0000793">
    <property type="term" value="C:condensed chromosome"/>
    <property type="evidence" value="ECO:0007669"/>
    <property type="project" value="TreeGrafter"/>
</dbReference>
<dbReference type="STRING" id="948595.L2GY02"/>
<evidence type="ECO:0000313" key="2">
    <source>
        <dbReference type="Proteomes" id="UP000011081"/>
    </source>
</evidence>
<sequence>MSGGTPIYDIFVSLSNNNTLPEKAFYASIDTNTLNEIMDYYILTKSQSVPKCAMQFFGLVLDAVEDDKEALLNGLSYLIKYIDVKNRSIRRNVIHLLGMLIDRLNVVLDGNCSVKIKIVENGKDLGIGSHDLVKDAIMKVSERLFDKEYAIRREAVKILSPYQGFTINKKTNVKRIFKDLLRYDPCPEIRNRVMAHLIMSSSAIERIKDEDTSVRQTFFRIVLPHLKLKDLSIETRCLILEKSVLEREFNAFSLLKSKLWEEYEFPDDMKRFVSDFLLLNATEYADDDSKLIEENKKHLTKVLEVIFREASLSIKAFDSTYYENLDLEGAFVLHAYLSFVESTQGRDSLELVNLEYFTAILYLKVKRVIEKEQNTSDFHFVSHLFQLTNFYDVYEQKQSKYILSTIYKFFTAELPPRKEMLARLIENGIILASSTERSTFTNFLGSLITKNRENHTFLFLLCKYVMMHVKPFEMLHTAIVGEIVLNNINKIDEHGIILEIIFYYLVEKYREDADHLSENTNKSFGPNMLLNNANTEDNEVKECTSDVSCTILLNLLLEEKYFRPVLVVDLFILFNNKRDMIRDKLVAYYQRELSTTDIDTRELIVPVTKCMLIEPERFLPFVGLVVFAYFNTKKDYIRQYLTVFLQEFVLINTKLVVGELFKITEIVANISHNKVFLDQVLCWLKMAEENGKESMSEELLFNLLIYFIRKNYEIHETSLRNGKPINGHSKAMSTRNKTPMSNMIAIFDFVAKRITVDGRFSATRIKQMIYCLGLIAKIGFSAKEKINVGDLSGRLMVFSDNIPITASEIEEITTKISKSD</sequence>
<dbReference type="OrthoDB" id="27187at2759"/>
<dbReference type="SUPFAM" id="SSF48371">
    <property type="entry name" value="ARM repeat"/>
    <property type="match status" value="1"/>
</dbReference>
<gene>
    <name evidence="1" type="ORF">VCUG_00548</name>
</gene>
<dbReference type="InterPro" id="IPR016024">
    <property type="entry name" value="ARM-type_fold"/>
</dbReference>
<dbReference type="GO" id="GO:0007076">
    <property type="term" value="P:mitotic chromosome condensation"/>
    <property type="evidence" value="ECO:0007669"/>
    <property type="project" value="InterPro"/>
</dbReference>
<protein>
    <recommendedName>
        <fullName evidence="3">Condensin complex subunit 1 C-terminal domain-containing protein</fullName>
    </recommendedName>
</protein>
<dbReference type="Proteomes" id="UP000011081">
    <property type="component" value="Unassembled WGS sequence"/>
</dbReference>
<proteinExistence type="predicted"/>
<evidence type="ECO:0000313" key="1">
    <source>
        <dbReference type="EMBL" id="ELA47965.1"/>
    </source>
</evidence>
<name>L2GY02_VAVCU</name>
<reference evidence="2" key="1">
    <citation type="submission" date="2011-03" db="EMBL/GenBank/DDBJ databases">
        <title>The genome sequence of Vavraia culicis strain floridensis.</title>
        <authorList>
            <consortium name="The Broad Institute Genome Sequencing Platform"/>
            <person name="Cuomo C."/>
            <person name="Becnel J."/>
            <person name="Sanscrainte N."/>
            <person name="Young S.K."/>
            <person name="Zeng Q."/>
            <person name="Gargeya S."/>
            <person name="Fitzgerald M."/>
            <person name="Haas B."/>
            <person name="Abouelleil A."/>
            <person name="Alvarado L."/>
            <person name="Arachchi H.M."/>
            <person name="Berlin A."/>
            <person name="Chapman S.B."/>
            <person name="Gearin G."/>
            <person name="Goldberg J."/>
            <person name="Griggs A."/>
            <person name="Gujja S."/>
            <person name="Hansen M."/>
            <person name="Heiman D."/>
            <person name="Howarth C."/>
            <person name="Larimer J."/>
            <person name="Lui A."/>
            <person name="MacDonald P.J.P."/>
            <person name="McCowen C."/>
            <person name="Montmayeur A."/>
            <person name="Murphy C."/>
            <person name="Neiman D."/>
            <person name="Pearson M."/>
            <person name="Priest M."/>
            <person name="Roberts A."/>
            <person name="Saif S."/>
            <person name="Shea T."/>
            <person name="Sisk P."/>
            <person name="Stolte C."/>
            <person name="Sykes S."/>
            <person name="Wortman J."/>
            <person name="Nusbaum C."/>
            <person name="Birren B."/>
        </authorList>
    </citation>
    <scope>NUCLEOTIDE SEQUENCE [LARGE SCALE GENOMIC DNA]</scope>
    <source>
        <strain evidence="2">floridensis</strain>
    </source>
</reference>